<keyword evidence="3 7" id="KW-0285">Flavoprotein</keyword>
<dbReference type="InterPro" id="IPR017927">
    <property type="entry name" value="FAD-bd_FR_type"/>
</dbReference>
<feature type="binding site" evidence="7">
    <location>
        <position position="106"/>
    </location>
    <ligand>
        <name>FAD</name>
        <dbReference type="ChEBI" id="CHEBI:57692"/>
    </ligand>
</feature>
<dbReference type="GO" id="GO:0005739">
    <property type="term" value="C:mitochondrion"/>
    <property type="evidence" value="ECO:0007669"/>
    <property type="project" value="TreeGrafter"/>
</dbReference>
<feature type="domain" description="FAD-binding FR-type" evidence="9">
    <location>
        <begin position="49"/>
        <end position="170"/>
    </location>
</feature>
<accession>A0A109UXX0</accession>
<dbReference type="PANTHER" id="PTHR19370">
    <property type="entry name" value="NADH-CYTOCHROME B5 REDUCTASE"/>
    <property type="match status" value="1"/>
</dbReference>
<evidence type="ECO:0000313" key="10">
    <source>
        <dbReference type="EMBL" id="AMD19162.1"/>
    </source>
</evidence>
<keyword evidence="11" id="KW-1185">Reference proteome</keyword>
<dbReference type="InterPro" id="IPR008333">
    <property type="entry name" value="Cbr1-like_FAD-bd_dom"/>
</dbReference>
<feature type="transmembrane region" description="Helical" evidence="8">
    <location>
        <begin position="20"/>
        <end position="38"/>
    </location>
</feature>
<dbReference type="STRING" id="45286.A0A109UXX0"/>
<dbReference type="Gene3D" id="2.40.30.10">
    <property type="entry name" value="Translation factors"/>
    <property type="match status" value="1"/>
</dbReference>
<evidence type="ECO:0000256" key="1">
    <source>
        <dbReference type="ARBA" id="ARBA00001974"/>
    </source>
</evidence>
<evidence type="ECO:0000259" key="9">
    <source>
        <dbReference type="PROSITE" id="PS51384"/>
    </source>
</evidence>
<dbReference type="PROSITE" id="PS51384">
    <property type="entry name" value="FAD_FR"/>
    <property type="match status" value="1"/>
</dbReference>
<dbReference type="EMBL" id="CP014242">
    <property type="protein sequence ID" value="AMD19162.1"/>
    <property type="molecule type" value="Genomic_DNA"/>
</dbReference>
<sequence length="345" mass="39528">MNRIAFLGHRARSRAFQRYLISGSLLLGASSIGAYYYFATLHHVELSQDYFTKYRISYREDISDEHYMLELTPERAQKVNIWTSMGSHKLWSVEIKQPEIMVVRRYTPLPLEAVEETGSIEALKDGHNGSGKLFFYIKQYDKGEVAKWLRRLPKNHVVEVRGPYIEYEFPKLDDEVKRNRSFLWGETDSKPEVFKYQPFDIAMFLAGTGIVTAFQLLLSEDPFKGKISVYYSCKCLEELGPLNRFLNLCTENNRLQMQAFESAKGTSLRSKFPLLLNEVPSPFQYQGTIPFCKIYPGIKPVLSLVCGPDSYITSIAGVKYDLSQGPIGGLLSRKGWDNSNVYKLS</sequence>
<proteinExistence type="predicted"/>
<feature type="binding site" evidence="7">
    <location>
        <position position="138"/>
    </location>
    <ligand>
        <name>FAD</name>
        <dbReference type="ChEBI" id="CHEBI:57692"/>
    </ligand>
</feature>
<dbReference type="GO" id="GO:0016020">
    <property type="term" value="C:membrane"/>
    <property type="evidence" value="ECO:0007669"/>
    <property type="project" value="UniProtKB-SubCell"/>
</dbReference>
<reference evidence="10 11" key="1">
    <citation type="submission" date="2016-01" db="EMBL/GenBank/DDBJ databases">
        <title>Genome sequence of the yeast Holleya sinecauda.</title>
        <authorList>
            <person name="Dietrich F.S."/>
        </authorList>
    </citation>
    <scope>NUCLEOTIDE SEQUENCE [LARGE SCALE GENOMIC DNA]</scope>
    <source>
        <strain evidence="10 11">ATCC 58844</strain>
    </source>
</reference>
<feature type="binding site" evidence="7">
    <location>
        <position position="104"/>
    </location>
    <ligand>
        <name>FAD</name>
        <dbReference type="ChEBI" id="CHEBI:57692"/>
    </ligand>
</feature>
<dbReference type="GeneID" id="28722634"/>
<evidence type="ECO:0000256" key="5">
    <source>
        <dbReference type="ARBA" id="ARBA00023002"/>
    </source>
</evidence>
<evidence type="ECO:0000256" key="8">
    <source>
        <dbReference type="SAM" id="Phobius"/>
    </source>
</evidence>
<keyword evidence="5" id="KW-0560">Oxidoreductase</keyword>
<dbReference type="AlphaFoldDB" id="A0A109UXX0"/>
<evidence type="ECO:0000256" key="6">
    <source>
        <dbReference type="ARBA" id="ARBA00023136"/>
    </source>
</evidence>
<dbReference type="Proteomes" id="UP000243052">
    <property type="component" value="Chromosome ii"/>
</dbReference>
<feature type="binding site" evidence="7">
    <location>
        <position position="145"/>
    </location>
    <ligand>
        <name>FAD</name>
        <dbReference type="ChEBI" id="CHEBI:57692"/>
    </ligand>
</feature>
<name>A0A109UXX0_9SACH</name>
<evidence type="ECO:0000256" key="7">
    <source>
        <dbReference type="PIRSR" id="PIRSR601834-1"/>
    </source>
</evidence>
<dbReference type="PANTHER" id="PTHR19370:SF189">
    <property type="entry name" value="CYTOCHROME C MITOCHONDRIAL IMPORT FACTOR CYC2"/>
    <property type="match status" value="1"/>
</dbReference>
<dbReference type="SUPFAM" id="SSF63380">
    <property type="entry name" value="Riboflavin synthase domain-like"/>
    <property type="match status" value="1"/>
</dbReference>
<dbReference type="GO" id="GO:0016491">
    <property type="term" value="F:oxidoreductase activity"/>
    <property type="evidence" value="ECO:0007669"/>
    <property type="project" value="UniProtKB-KW"/>
</dbReference>
<keyword evidence="6 8" id="KW-0472">Membrane</keyword>
<gene>
    <name evidence="10" type="ORF">AW171_hschr2976</name>
</gene>
<evidence type="ECO:0000256" key="4">
    <source>
        <dbReference type="ARBA" id="ARBA00022827"/>
    </source>
</evidence>
<keyword evidence="8" id="KW-0812">Transmembrane</keyword>
<organism evidence="10 11">
    <name type="scientific">Eremothecium sinecaudum</name>
    <dbReference type="NCBI Taxonomy" id="45286"/>
    <lineage>
        <taxon>Eukaryota</taxon>
        <taxon>Fungi</taxon>
        <taxon>Dikarya</taxon>
        <taxon>Ascomycota</taxon>
        <taxon>Saccharomycotina</taxon>
        <taxon>Saccharomycetes</taxon>
        <taxon>Saccharomycetales</taxon>
        <taxon>Saccharomycetaceae</taxon>
        <taxon>Eremothecium</taxon>
    </lineage>
</organism>
<comment type="subcellular location">
    <subcellularLocation>
        <location evidence="2">Membrane</location>
    </subcellularLocation>
</comment>
<evidence type="ECO:0000256" key="3">
    <source>
        <dbReference type="ARBA" id="ARBA00022630"/>
    </source>
</evidence>
<dbReference type="OrthoDB" id="432685at2759"/>
<evidence type="ECO:0000313" key="11">
    <source>
        <dbReference type="Proteomes" id="UP000243052"/>
    </source>
</evidence>
<keyword evidence="4 7" id="KW-0274">FAD</keyword>
<evidence type="ECO:0000256" key="2">
    <source>
        <dbReference type="ARBA" id="ARBA00004370"/>
    </source>
</evidence>
<protein>
    <submittedName>
        <fullName evidence="10">HBR261Cp</fullName>
    </submittedName>
</protein>
<dbReference type="InterPro" id="IPR017938">
    <property type="entry name" value="Riboflavin_synthase-like_b-brl"/>
</dbReference>
<keyword evidence="8" id="KW-1133">Transmembrane helix</keyword>
<dbReference type="CDD" id="cd06183">
    <property type="entry name" value="cyt_b5_reduct_like"/>
    <property type="match status" value="1"/>
</dbReference>
<dbReference type="InterPro" id="IPR001834">
    <property type="entry name" value="CBR-like"/>
</dbReference>
<dbReference type="RefSeq" id="XP_017986158.1">
    <property type="nucleotide sequence ID" value="XM_018130669.1"/>
</dbReference>
<dbReference type="Pfam" id="PF00970">
    <property type="entry name" value="FAD_binding_6"/>
    <property type="match status" value="1"/>
</dbReference>
<comment type="cofactor">
    <cofactor evidence="1 7">
        <name>FAD</name>
        <dbReference type="ChEBI" id="CHEBI:57692"/>
    </cofactor>
</comment>